<sequence>MKMAIAGLMVMALTTYVIRVSPFLIFRRKITNRRVQSFLFYVPYVVLSAMTFPAVFYATGNMAASIAGTIVATGLAYRRHSLLVVAIGAAAAVLVVELV</sequence>
<dbReference type="Proteomes" id="UP000308836">
    <property type="component" value="Unassembled WGS sequence"/>
</dbReference>
<evidence type="ECO:0000313" key="2">
    <source>
        <dbReference type="Proteomes" id="UP000308836"/>
    </source>
</evidence>
<keyword evidence="2" id="KW-1185">Reference proteome</keyword>
<gene>
    <name evidence="1" type="ORF">E5336_09270</name>
</gene>
<name>A0AC61R5L9_9FIRM</name>
<evidence type="ECO:0000313" key="1">
    <source>
        <dbReference type="EMBL" id="TGY65339.1"/>
    </source>
</evidence>
<dbReference type="EMBL" id="SRYG01000019">
    <property type="protein sequence ID" value="TGY65339.1"/>
    <property type="molecule type" value="Genomic_DNA"/>
</dbReference>
<protein>
    <submittedName>
        <fullName evidence="1">AzlD domain-containing protein</fullName>
    </submittedName>
</protein>
<organism evidence="1 2">
    <name type="scientific">Dubosiella muris</name>
    <dbReference type="NCBI Taxonomy" id="3038133"/>
    <lineage>
        <taxon>Bacteria</taxon>
        <taxon>Bacillati</taxon>
        <taxon>Bacillota</taxon>
        <taxon>Erysipelotrichia</taxon>
        <taxon>Erysipelotrichales</taxon>
        <taxon>Erysipelotrichaceae</taxon>
        <taxon>Dubosiella</taxon>
    </lineage>
</organism>
<accession>A0AC61R5L9</accession>
<comment type="caution">
    <text evidence="1">The sequence shown here is derived from an EMBL/GenBank/DDBJ whole genome shotgun (WGS) entry which is preliminary data.</text>
</comment>
<reference evidence="1" key="1">
    <citation type="submission" date="2019-04" db="EMBL/GenBank/DDBJ databases">
        <title>Microbes associate with the intestines of laboratory mice.</title>
        <authorList>
            <person name="Navarre W."/>
            <person name="Wong E."/>
            <person name="Huang K."/>
            <person name="Tropini C."/>
            <person name="Ng K."/>
            <person name="Yu B."/>
        </authorList>
    </citation>
    <scope>NUCLEOTIDE SEQUENCE</scope>
    <source>
        <strain evidence="1">NM09_H32</strain>
    </source>
</reference>
<proteinExistence type="predicted"/>